<dbReference type="CDD" id="cd01109">
    <property type="entry name" value="HTH_YyaN"/>
    <property type="match status" value="1"/>
</dbReference>
<dbReference type="Proteomes" id="UP000199376">
    <property type="component" value="Unassembled WGS sequence"/>
</dbReference>
<feature type="domain" description="HTH merR-type" evidence="3">
    <location>
        <begin position="1"/>
        <end position="69"/>
    </location>
</feature>
<sequence>MNIKEAAEKTGLSNDTIRYYERIGLIMPVARKENHLRDFNERNIRQLDFAKTMRNAGMSVERLREYVGMVFEDDPETIPARKALLIEQAEEMQERIDKMQAAHDHLLYKVENYESHMRKAEDDLEKEK</sequence>
<evidence type="ECO:0000256" key="2">
    <source>
        <dbReference type="SAM" id="Coils"/>
    </source>
</evidence>
<evidence type="ECO:0000259" key="3">
    <source>
        <dbReference type="PROSITE" id="PS50937"/>
    </source>
</evidence>
<evidence type="ECO:0000256" key="1">
    <source>
        <dbReference type="ARBA" id="ARBA00023125"/>
    </source>
</evidence>
<dbReference type="InterPro" id="IPR000551">
    <property type="entry name" value="MerR-type_HTH_dom"/>
</dbReference>
<dbReference type="OrthoDB" id="9811174at2"/>
<evidence type="ECO:0000313" key="4">
    <source>
        <dbReference type="EMBL" id="SFB87122.1"/>
    </source>
</evidence>
<protein>
    <submittedName>
        <fullName evidence="4">DNA-binding transcriptional regulator, MerR family</fullName>
    </submittedName>
</protein>
<dbReference type="RefSeq" id="WP_091501683.1">
    <property type="nucleotide sequence ID" value="NZ_FOLI01000001.1"/>
</dbReference>
<dbReference type="AlphaFoldDB" id="A0A1I1EKH4"/>
<feature type="coiled-coil region" evidence="2">
    <location>
        <begin position="82"/>
        <end position="109"/>
    </location>
</feature>
<dbReference type="PROSITE" id="PS50937">
    <property type="entry name" value="HTH_MERR_2"/>
    <property type="match status" value="1"/>
</dbReference>
<organism evidence="4 5">
    <name type="scientific">Fructobacillus durionis</name>
    <dbReference type="NCBI Taxonomy" id="283737"/>
    <lineage>
        <taxon>Bacteria</taxon>
        <taxon>Bacillati</taxon>
        <taxon>Bacillota</taxon>
        <taxon>Bacilli</taxon>
        <taxon>Lactobacillales</taxon>
        <taxon>Lactobacillaceae</taxon>
        <taxon>Fructobacillus</taxon>
    </lineage>
</organism>
<keyword evidence="2" id="KW-0175">Coiled coil</keyword>
<evidence type="ECO:0000313" key="5">
    <source>
        <dbReference type="Proteomes" id="UP000199376"/>
    </source>
</evidence>
<dbReference type="GO" id="GO:0003700">
    <property type="term" value="F:DNA-binding transcription factor activity"/>
    <property type="evidence" value="ECO:0007669"/>
    <property type="project" value="InterPro"/>
</dbReference>
<name>A0A1I1EKH4_9LACO</name>
<dbReference type="Gene3D" id="1.10.1660.10">
    <property type="match status" value="1"/>
</dbReference>
<dbReference type="InterPro" id="IPR047057">
    <property type="entry name" value="MerR_fam"/>
</dbReference>
<dbReference type="EMBL" id="FOLI01000001">
    <property type="protein sequence ID" value="SFB87122.1"/>
    <property type="molecule type" value="Genomic_DNA"/>
</dbReference>
<dbReference type="PRINTS" id="PR00040">
    <property type="entry name" value="HTHMERR"/>
</dbReference>
<dbReference type="STRING" id="283737.SAMN05660453_0502"/>
<dbReference type="Pfam" id="PF13411">
    <property type="entry name" value="MerR_1"/>
    <property type="match status" value="1"/>
</dbReference>
<accession>A0A1I1EKH4</accession>
<dbReference type="GO" id="GO:0003677">
    <property type="term" value="F:DNA binding"/>
    <property type="evidence" value="ECO:0007669"/>
    <property type="project" value="UniProtKB-KW"/>
</dbReference>
<keyword evidence="5" id="KW-1185">Reference proteome</keyword>
<dbReference type="SUPFAM" id="SSF46955">
    <property type="entry name" value="Putative DNA-binding domain"/>
    <property type="match status" value="1"/>
</dbReference>
<gene>
    <name evidence="4" type="ORF">SAMN05660453_0502</name>
</gene>
<proteinExistence type="predicted"/>
<dbReference type="PANTHER" id="PTHR30204">
    <property type="entry name" value="REDOX-CYCLING DRUG-SENSING TRANSCRIPTIONAL ACTIVATOR SOXR"/>
    <property type="match status" value="1"/>
</dbReference>
<reference evidence="4 5" key="1">
    <citation type="submission" date="2016-10" db="EMBL/GenBank/DDBJ databases">
        <authorList>
            <person name="de Groot N.N."/>
        </authorList>
    </citation>
    <scope>NUCLEOTIDE SEQUENCE [LARGE SCALE GENOMIC DNA]</scope>
    <source>
        <strain evidence="4 5">DSM 19113</strain>
    </source>
</reference>
<dbReference type="PANTHER" id="PTHR30204:SF98">
    <property type="entry name" value="HTH-TYPE TRANSCRIPTIONAL REGULATOR ADHR"/>
    <property type="match status" value="1"/>
</dbReference>
<dbReference type="InterPro" id="IPR009061">
    <property type="entry name" value="DNA-bd_dom_put_sf"/>
</dbReference>
<dbReference type="SMART" id="SM00422">
    <property type="entry name" value="HTH_MERR"/>
    <property type="match status" value="1"/>
</dbReference>
<keyword evidence="1 4" id="KW-0238">DNA-binding</keyword>